<keyword evidence="2" id="KW-1185">Reference proteome</keyword>
<evidence type="ECO:0000313" key="1">
    <source>
        <dbReference type="EMBL" id="EXI68251.1"/>
    </source>
</evidence>
<reference evidence="1" key="1">
    <citation type="submission" date="2014-02" db="EMBL/GenBank/DDBJ databases">
        <title>Expanding our view of genomic diversity in Candidatus Accumulibacter clades.</title>
        <authorList>
            <person name="Skennerton C.T."/>
            <person name="Barr J.J."/>
            <person name="Slater F.R."/>
            <person name="Bond P.L."/>
            <person name="Tyson G.W."/>
        </authorList>
    </citation>
    <scope>NUCLEOTIDE SEQUENCE [LARGE SCALE GENOMIC DNA]</scope>
</reference>
<dbReference type="Proteomes" id="UP000020218">
    <property type="component" value="Unassembled WGS sequence"/>
</dbReference>
<dbReference type="PATRIC" id="fig|1454001.3.peg.1341"/>
<dbReference type="AlphaFoldDB" id="A0A011N073"/>
<evidence type="ECO:0008006" key="3">
    <source>
        <dbReference type="Google" id="ProtNLM"/>
    </source>
</evidence>
<gene>
    <name evidence="1" type="ORF">AW08_01469</name>
</gene>
<proteinExistence type="predicted"/>
<sequence>MTETPSTATGKDRGAAPESGIRSILQWLALPLAPHPVEELPSLRSHLIALRDVGGSAEQRALALDGLYRRSSTVIDSLLPALSIDLVLPVPRKERRIVRSVLDLLQMLADETLALFERGPPPKNADPSRAPDLALWRSVDAVARQLMISDLIASPARAGAWQQLHQTYATAQRSRLHTVRPEGVPRSLQEVYHAAVLLGCAQPASLTPREVLFLASYFERFCHHIEAVPHGSLRAPGVFWIDPARDVPAVSSLRKPVQADSQGSGFSSSALCLLLKAQIDQLEGGALPQDLNLPDFAGTAAGRGVLQRLSTRWGDAGRRRFHRRRQNHRTLLAAGIDGLWHLSRKGEGVNVDLSTWMITNESPEGYAVMHVSGKPGALTVGDVVTVRTALDPNWQICLVRWAISENPEHLELGLQVLAPKAVPATLALPGGNGGTDLQRVLILPEIPKLRSRQALIVAAGVVPRESRKLLLLIEGQNLIVREVNRTCIDEETGSIEILSIEPDQNPH</sequence>
<evidence type="ECO:0000313" key="2">
    <source>
        <dbReference type="Proteomes" id="UP000020218"/>
    </source>
</evidence>
<dbReference type="STRING" id="1454001.AW08_01469"/>
<protein>
    <recommendedName>
        <fullName evidence="3">Molecular chaperone</fullName>
    </recommendedName>
</protein>
<dbReference type="EMBL" id="JFAX01000006">
    <property type="protein sequence ID" value="EXI68251.1"/>
    <property type="molecule type" value="Genomic_DNA"/>
</dbReference>
<accession>A0A011N073</accession>
<comment type="caution">
    <text evidence="1">The sequence shown here is derived from an EMBL/GenBank/DDBJ whole genome shotgun (WGS) entry which is preliminary data.</text>
</comment>
<organism evidence="1 2">
    <name type="scientific">Candidatus Accumulibacter adjunctus</name>
    <dbReference type="NCBI Taxonomy" id="1454001"/>
    <lineage>
        <taxon>Bacteria</taxon>
        <taxon>Pseudomonadati</taxon>
        <taxon>Pseudomonadota</taxon>
        <taxon>Betaproteobacteria</taxon>
        <taxon>Candidatus Accumulibacter</taxon>
    </lineage>
</organism>
<name>A0A011N073_9PROT</name>